<name>A0AAU9KQ25_9STRA</name>
<comment type="caution">
    <text evidence="1">The sequence shown here is derived from an EMBL/GenBank/DDBJ whole genome shotgun (WGS) entry which is preliminary data.</text>
</comment>
<sequence length="193" mass="21369">MHTPSFCIPHSVHTPSLYIQHATSDLSAAYVLAPELTWTGDAFERNVQVSVGVDGLIQSVRRCTDAVDVDAAVYKLPGHALLLGMVNAHSHAFQRGLRGLGETHPKDTTQSSFWTWREEMYKLVAGMSNERIYNLTYQCFYEMRDAGITSVAKAVGIRIVLLNAYYEHGGFQLESMLEPQSALSSLDARCGDT</sequence>
<dbReference type="AlphaFoldDB" id="A0AAU9KQ25"/>
<gene>
    <name evidence="1" type="ORF">PBS003_LOCUS2733</name>
</gene>
<accession>A0AAU9KQ25</accession>
<dbReference type="InterPro" id="IPR032466">
    <property type="entry name" value="Metal_Hydrolase"/>
</dbReference>
<evidence type="ECO:0000313" key="1">
    <source>
        <dbReference type="EMBL" id="CAH0475924.1"/>
    </source>
</evidence>
<dbReference type="Proteomes" id="UP001160483">
    <property type="component" value="Unassembled WGS sequence"/>
</dbReference>
<protein>
    <recommendedName>
        <fullName evidence="3">Amidohydrolase-related domain-containing protein</fullName>
    </recommendedName>
</protein>
<dbReference type="SUPFAM" id="SSF51556">
    <property type="entry name" value="Metallo-dependent hydrolases"/>
    <property type="match status" value="1"/>
</dbReference>
<evidence type="ECO:0000313" key="2">
    <source>
        <dbReference type="Proteomes" id="UP001160483"/>
    </source>
</evidence>
<proteinExistence type="predicted"/>
<dbReference type="Gene3D" id="3.20.20.140">
    <property type="entry name" value="Metal-dependent hydrolases"/>
    <property type="match status" value="1"/>
</dbReference>
<reference evidence="1" key="1">
    <citation type="submission" date="2021-11" db="EMBL/GenBank/DDBJ databases">
        <authorList>
            <person name="Islam A."/>
            <person name="Islam S."/>
            <person name="Flora M.S."/>
            <person name="Rahman M."/>
            <person name="Ziaur R.M."/>
            <person name="Epstein J.H."/>
            <person name="Hassan M."/>
            <person name="Klassen M."/>
            <person name="Woodard K."/>
            <person name="Webb A."/>
            <person name="Webby R.J."/>
            <person name="El Zowalaty M.E."/>
        </authorList>
    </citation>
    <scope>NUCLEOTIDE SEQUENCE</scope>
    <source>
        <strain evidence="1">Pbs3</strain>
    </source>
</reference>
<dbReference type="EMBL" id="CAKKTJ010000131">
    <property type="protein sequence ID" value="CAH0475924.1"/>
    <property type="molecule type" value="Genomic_DNA"/>
</dbReference>
<dbReference type="Gene3D" id="2.30.40.10">
    <property type="entry name" value="Urease, subunit C, domain 1"/>
    <property type="match status" value="1"/>
</dbReference>
<organism evidence="1 2">
    <name type="scientific">Peronospora belbahrii</name>
    <dbReference type="NCBI Taxonomy" id="622444"/>
    <lineage>
        <taxon>Eukaryota</taxon>
        <taxon>Sar</taxon>
        <taxon>Stramenopiles</taxon>
        <taxon>Oomycota</taxon>
        <taxon>Peronosporomycetes</taxon>
        <taxon>Peronosporales</taxon>
        <taxon>Peronosporaceae</taxon>
        <taxon>Peronospora</taxon>
    </lineage>
</organism>
<dbReference type="InterPro" id="IPR011059">
    <property type="entry name" value="Metal-dep_hydrolase_composite"/>
</dbReference>
<evidence type="ECO:0008006" key="3">
    <source>
        <dbReference type="Google" id="ProtNLM"/>
    </source>
</evidence>
<dbReference type="GO" id="GO:0016810">
    <property type="term" value="F:hydrolase activity, acting on carbon-nitrogen (but not peptide) bonds"/>
    <property type="evidence" value="ECO:0007669"/>
    <property type="project" value="InterPro"/>
</dbReference>